<keyword evidence="3" id="KW-1185">Reference proteome</keyword>
<evidence type="ECO:0000313" key="3">
    <source>
        <dbReference type="Proteomes" id="UP001231189"/>
    </source>
</evidence>
<evidence type="ECO:0000256" key="1">
    <source>
        <dbReference type="SAM" id="MobiDB-lite"/>
    </source>
</evidence>
<feature type="compositionally biased region" description="Polar residues" evidence="1">
    <location>
        <begin position="13"/>
        <end position="25"/>
    </location>
</feature>
<feature type="compositionally biased region" description="Basic and acidic residues" evidence="1">
    <location>
        <begin position="85"/>
        <end position="109"/>
    </location>
</feature>
<sequence length="418" mass="48305">MMMGASRPESLASRKQATGEASATLSGKKKMSNRVPLVQAAKRPTSPGSPPPSKADGKARSPGEASAPLTTKRKGSKPAANKGRCSKDGRRCSLAPREEESAQTREKKPPHITGPASKENVLITGRKHEQARQTQDLPDDLDDWAVTKQATEYLWRLPVGAAPGDEDFWDYCDEEQLAKLNQRLALYRLKDHMLLSTGEEVDIEELKEMYPLSRLRGQGYYEYLEASLEWHLHPEHTNIAGLDDYQRLVLRNDGHYGNYASYSLTYHTYQADLDYVRYCEEMSEEIKWVQDKVGVDDEQWRRYQKRACFQAMKIGSGYKNLFRHSVLTAYMDYIDSVQFDFDRRRDFDRVYLQIWKRVAKDKMDYDRALKEIYEQNMFPSRMGVIKLEVEKLPPSFHGWMKKKVGYMFSFFGICFHLT</sequence>
<dbReference type="PANTHER" id="PTHR34480">
    <property type="entry name" value="OS01G0967800 PROTEIN-RELATED"/>
    <property type="match status" value="1"/>
</dbReference>
<evidence type="ECO:0000313" key="2">
    <source>
        <dbReference type="EMBL" id="KAK1615699.1"/>
    </source>
</evidence>
<dbReference type="PANTHER" id="PTHR34480:SF11">
    <property type="entry name" value="OS05G0173500 PROTEIN"/>
    <property type="match status" value="1"/>
</dbReference>
<protein>
    <submittedName>
        <fullName evidence="2">Uncharacterized protein</fullName>
    </submittedName>
</protein>
<accession>A0AAD8R957</accession>
<comment type="caution">
    <text evidence="2">The sequence shown here is derived from an EMBL/GenBank/DDBJ whole genome shotgun (WGS) entry which is preliminary data.</text>
</comment>
<organism evidence="2 3">
    <name type="scientific">Lolium multiflorum</name>
    <name type="common">Italian ryegrass</name>
    <name type="synonym">Lolium perenne subsp. multiflorum</name>
    <dbReference type="NCBI Taxonomy" id="4521"/>
    <lineage>
        <taxon>Eukaryota</taxon>
        <taxon>Viridiplantae</taxon>
        <taxon>Streptophyta</taxon>
        <taxon>Embryophyta</taxon>
        <taxon>Tracheophyta</taxon>
        <taxon>Spermatophyta</taxon>
        <taxon>Magnoliopsida</taxon>
        <taxon>Liliopsida</taxon>
        <taxon>Poales</taxon>
        <taxon>Poaceae</taxon>
        <taxon>BOP clade</taxon>
        <taxon>Pooideae</taxon>
        <taxon>Poodae</taxon>
        <taxon>Poeae</taxon>
        <taxon>Poeae Chloroplast Group 2 (Poeae type)</taxon>
        <taxon>Loliodinae</taxon>
        <taxon>Loliinae</taxon>
        <taxon>Lolium</taxon>
    </lineage>
</organism>
<name>A0AAD8R957_LOLMU</name>
<dbReference type="Proteomes" id="UP001231189">
    <property type="component" value="Unassembled WGS sequence"/>
</dbReference>
<feature type="region of interest" description="Disordered" evidence="1">
    <location>
        <begin position="1"/>
        <end position="121"/>
    </location>
</feature>
<reference evidence="2" key="1">
    <citation type="submission" date="2023-07" db="EMBL/GenBank/DDBJ databases">
        <title>A chromosome-level genome assembly of Lolium multiflorum.</title>
        <authorList>
            <person name="Chen Y."/>
            <person name="Copetti D."/>
            <person name="Kolliker R."/>
            <person name="Studer B."/>
        </authorList>
    </citation>
    <scope>NUCLEOTIDE SEQUENCE</scope>
    <source>
        <strain evidence="2">02402/16</strain>
        <tissue evidence="2">Leaf</tissue>
    </source>
</reference>
<dbReference type="AlphaFoldDB" id="A0AAD8R957"/>
<proteinExistence type="predicted"/>
<dbReference type="EMBL" id="JAUUTY010000006">
    <property type="protein sequence ID" value="KAK1615699.1"/>
    <property type="molecule type" value="Genomic_DNA"/>
</dbReference>
<gene>
    <name evidence="2" type="ORF">QYE76_021216</name>
</gene>